<evidence type="ECO:0000313" key="2">
    <source>
        <dbReference type="Proteomes" id="UP000031465"/>
    </source>
</evidence>
<name>A0A0C1K4T7_9BACT</name>
<reference evidence="1 2" key="1">
    <citation type="journal article" date="2014" name="Mol. Biol. Evol.">
        <title>Massive expansion of Ubiquitination-related gene families within the Chlamydiae.</title>
        <authorList>
            <person name="Domman D."/>
            <person name="Collingro A."/>
            <person name="Lagkouvardos I."/>
            <person name="Gehre L."/>
            <person name="Weinmaier T."/>
            <person name="Rattei T."/>
            <person name="Subtil A."/>
            <person name="Horn M."/>
        </authorList>
    </citation>
    <scope>NUCLEOTIDE SEQUENCE [LARGE SCALE GENOMIC DNA]</scope>
    <source>
        <strain evidence="1 2">EI2</strain>
    </source>
</reference>
<accession>A0A0C1K4T7</accession>
<protein>
    <submittedName>
        <fullName evidence="1">Uncharacterized protein</fullName>
    </submittedName>
</protein>
<comment type="caution">
    <text evidence="1">The sequence shown here is derived from an EMBL/GenBank/DDBJ whole genome shotgun (WGS) entry which is preliminary data.</text>
</comment>
<dbReference type="AlphaFoldDB" id="A0A0C1K4T7"/>
<gene>
    <name evidence="1" type="ORF">DB44_AL00210</name>
</gene>
<dbReference type="EMBL" id="JSAN01000011">
    <property type="protein sequence ID" value="KIC74327.1"/>
    <property type="molecule type" value="Genomic_DNA"/>
</dbReference>
<dbReference type="PATRIC" id="fig|362787.3.peg.51"/>
<evidence type="ECO:0000313" key="1">
    <source>
        <dbReference type="EMBL" id="KIC74327.1"/>
    </source>
</evidence>
<sequence length="49" mass="5503">MFVGKAILKEIIAIRNLKYVNRICNLETMVISNANKKTIVSASLKHVSE</sequence>
<proteinExistence type="predicted"/>
<dbReference type="Proteomes" id="UP000031465">
    <property type="component" value="Unassembled WGS sequence"/>
</dbReference>
<organism evidence="1 2">
    <name type="scientific">Candidatus Protochlamydia amoebophila</name>
    <dbReference type="NCBI Taxonomy" id="362787"/>
    <lineage>
        <taxon>Bacteria</taxon>
        <taxon>Pseudomonadati</taxon>
        <taxon>Chlamydiota</taxon>
        <taxon>Chlamydiia</taxon>
        <taxon>Parachlamydiales</taxon>
        <taxon>Parachlamydiaceae</taxon>
        <taxon>Candidatus Protochlamydia</taxon>
    </lineage>
</organism>